<accession>A0A4C1XEK9</accession>
<gene>
    <name evidence="12" type="primary">SIFaR</name>
    <name evidence="12" type="ORF">EVAR_48489_1</name>
</gene>
<evidence type="ECO:0000256" key="5">
    <source>
        <dbReference type="ARBA" id="ARBA00023040"/>
    </source>
</evidence>
<protein>
    <submittedName>
        <fullName evidence="12">Neuropeptide SIFamide receptor</fullName>
    </submittedName>
</protein>
<dbReference type="PANTHER" id="PTHR24235">
    <property type="entry name" value="NEUROPEPTIDE Y RECEPTOR"/>
    <property type="match status" value="1"/>
</dbReference>
<comment type="subcellular location">
    <subcellularLocation>
        <location evidence="1">Membrane</location>
        <topology evidence="1">Multi-pass membrane protein</topology>
    </subcellularLocation>
</comment>
<keyword evidence="13" id="KW-1185">Reference proteome</keyword>
<keyword evidence="8" id="KW-0807">Transducer</keyword>
<name>A0A4C1XEK9_EUMVA</name>
<evidence type="ECO:0000313" key="12">
    <source>
        <dbReference type="EMBL" id="GBP62316.1"/>
    </source>
</evidence>
<dbReference type="PROSITE" id="PS50262">
    <property type="entry name" value="G_PROTEIN_RECEP_F1_2"/>
    <property type="match status" value="1"/>
</dbReference>
<feature type="domain" description="G-protein coupled receptors family 1 profile" evidence="11">
    <location>
        <begin position="131"/>
        <end position="173"/>
    </location>
</feature>
<dbReference type="STRING" id="151549.A0A4C1XEK9"/>
<organism evidence="12 13">
    <name type="scientific">Eumeta variegata</name>
    <name type="common">Bagworm moth</name>
    <name type="synonym">Eumeta japonica</name>
    <dbReference type="NCBI Taxonomy" id="151549"/>
    <lineage>
        <taxon>Eukaryota</taxon>
        <taxon>Metazoa</taxon>
        <taxon>Ecdysozoa</taxon>
        <taxon>Arthropoda</taxon>
        <taxon>Hexapoda</taxon>
        <taxon>Insecta</taxon>
        <taxon>Pterygota</taxon>
        <taxon>Neoptera</taxon>
        <taxon>Endopterygota</taxon>
        <taxon>Lepidoptera</taxon>
        <taxon>Glossata</taxon>
        <taxon>Ditrysia</taxon>
        <taxon>Tineoidea</taxon>
        <taxon>Psychidae</taxon>
        <taxon>Oiketicinae</taxon>
        <taxon>Eumeta</taxon>
    </lineage>
</organism>
<evidence type="ECO:0000256" key="3">
    <source>
        <dbReference type="ARBA" id="ARBA00022692"/>
    </source>
</evidence>
<feature type="transmembrane region" description="Helical" evidence="10">
    <location>
        <begin position="115"/>
        <end position="139"/>
    </location>
</feature>
<dbReference type="GO" id="GO:0016020">
    <property type="term" value="C:membrane"/>
    <property type="evidence" value="ECO:0007669"/>
    <property type="project" value="UniProtKB-SubCell"/>
</dbReference>
<keyword evidence="5" id="KW-0297">G-protein coupled receptor</keyword>
<dbReference type="GO" id="GO:0004930">
    <property type="term" value="F:G protein-coupled receptor activity"/>
    <property type="evidence" value="ECO:0007669"/>
    <property type="project" value="UniProtKB-KW"/>
</dbReference>
<sequence>MAPLRIPSGDFLAGEATELFNLSAAGGEEPAAHEARHRHRAHHRDRPHGLAELLTGGMAELASEVTRIDGSASVLPDLEPFAALSWNLSTNRSAGIGGTAEPDELLYRHSGAMTALFCVAYLLVFLVGLVGNCFVIAVVCRSPRMRTVTNFFIVNLAVADILVIVFCLPATLMSNIFVHIERETDVGGDSGQAPTEIVDKRRPVTPGPRIQASQRLGRALRDKETPDCTSVVIRRRERLAKIVFLMKESIKIIGPVL</sequence>
<evidence type="ECO:0000259" key="11">
    <source>
        <dbReference type="PROSITE" id="PS50262"/>
    </source>
</evidence>
<evidence type="ECO:0000313" key="13">
    <source>
        <dbReference type="Proteomes" id="UP000299102"/>
    </source>
</evidence>
<evidence type="ECO:0000256" key="2">
    <source>
        <dbReference type="ARBA" id="ARBA00010663"/>
    </source>
</evidence>
<comment type="caution">
    <text evidence="12">The sequence shown here is derived from an EMBL/GenBank/DDBJ whole genome shotgun (WGS) entry which is preliminary data.</text>
</comment>
<evidence type="ECO:0000256" key="10">
    <source>
        <dbReference type="SAM" id="Phobius"/>
    </source>
</evidence>
<evidence type="ECO:0000256" key="6">
    <source>
        <dbReference type="ARBA" id="ARBA00023136"/>
    </source>
</evidence>
<feature type="region of interest" description="Disordered" evidence="9">
    <location>
        <begin position="188"/>
        <end position="209"/>
    </location>
</feature>
<evidence type="ECO:0000256" key="4">
    <source>
        <dbReference type="ARBA" id="ARBA00022989"/>
    </source>
</evidence>
<dbReference type="Proteomes" id="UP000299102">
    <property type="component" value="Unassembled WGS sequence"/>
</dbReference>
<keyword evidence="6 10" id="KW-0472">Membrane</keyword>
<evidence type="ECO:0000256" key="8">
    <source>
        <dbReference type="ARBA" id="ARBA00023224"/>
    </source>
</evidence>
<dbReference type="InterPro" id="IPR000276">
    <property type="entry name" value="GPCR_Rhodpsn"/>
</dbReference>
<dbReference type="Pfam" id="PF00001">
    <property type="entry name" value="7tm_1"/>
    <property type="match status" value="1"/>
</dbReference>
<reference evidence="12 13" key="1">
    <citation type="journal article" date="2019" name="Commun. Biol.">
        <title>The bagworm genome reveals a unique fibroin gene that provides high tensile strength.</title>
        <authorList>
            <person name="Kono N."/>
            <person name="Nakamura H."/>
            <person name="Ohtoshi R."/>
            <person name="Tomita M."/>
            <person name="Numata K."/>
            <person name="Arakawa K."/>
        </authorList>
    </citation>
    <scope>NUCLEOTIDE SEQUENCE [LARGE SCALE GENOMIC DNA]</scope>
</reference>
<dbReference type="EMBL" id="BGZK01000838">
    <property type="protein sequence ID" value="GBP62316.1"/>
    <property type="molecule type" value="Genomic_DNA"/>
</dbReference>
<dbReference type="SUPFAM" id="SSF81321">
    <property type="entry name" value="Family A G protein-coupled receptor-like"/>
    <property type="match status" value="1"/>
</dbReference>
<dbReference type="PRINTS" id="PR00237">
    <property type="entry name" value="GPCRRHODOPSN"/>
</dbReference>
<evidence type="ECO:0000256" key="1">
    <source>
        <dbReference type="ARBA" id="ARBA00004141"/>
    </source>
</evidence>
<keyword evidence="3 10" id="KW-0812">Transmembrane</keyword>
<dbReference type="PANTHER" id="PTHR24235:SF29">
    <property type="entry name" value="GH23382P"/>
    <property type="match status" value="1"/>
</dbReference>
<keyword evidence="7 12" id="KW-0675">Receptor</keyword>
<feature type="transmembrane region" description="Helical" evidence="10">
    <location>
        <begin position="151"/>
        <end position="172"/>
    </location>
</feature>
<evidence type="ECO:0000256" key="7">
    <source>
        <dbReference type="ARBA" id="ARBA00023170"/>
    </source>
</evidence>
<keyword evidence="4 10" id="KW-1133">Transmembrane helix</keyword>
<evidence type="ECO:0000256" key="9">
    <source>
        <dbReference type="SAM" id="MobiDB-lite"/>
    </source>
</evidence>
<dbReference type="InterPro" id="IPR017452">
    <property type="entry name" value="GPCR_Rhodpsn_7TM"/>
</dbReference>
<comment type="similarity">
    <text evidence="2">Belongs to the G-protein coupled receptor 1 family.</text>
</comment>
<proteinExistence type="inferred from homology"/>
<dbReference type="Gene3D" id="1.20.1070.10">
    <property type="entry name" value="Rhodopsin 7-helix transmembrane proteins"/>
    <property type="match status" value="1"/>
</dbReference>
<dbReference type="AlphaFoldDB" id="A0A4C1XEK9"/>
<dbReference type="OrthoDB" id="5975505at2759"/>